<dbReference type="Proteomes" id="UP000199687">
    <property type="component" value="Unassembled WGS sequence"/>
</dbReference>
<dbReference type="Pfam" id="PF00144">
    <property type="entry name" value="Beta-lactamase"/>
    <property type="match status" value="1"/>
</dbReference>
<keyword evidence="3" id="KW-1133">Transmembrane helix</keyword>
<reference evidence="5 6" key="1">
    <citation type="submission" date="2016-10" db="EMBL/GenBank/DDBJ databases">
        <authorList>
            <person name="de Groot N.N."/>
        </authorList>
    </citation>
    <scope>NUCLEOTIDE SEQUENCE [LARGE SCALE GENOMIC DNA]</scope>
    <source>
        <strain evidence="5 6">CGMCC 1.7727</strain>
    </source>
</reference>
<dbReference type="STRING" id="531814.SAMN04487944_115135"/>
<gene>
    <name evidence="5" type="ORF">SAMN04487944_115135</name>
</gene>
<dbReference type="GO" id="GO:0016020">
    <property type="term" value="C:membrane"/>
    <property type="evidence" value="ECO:0007669"/>
    <property type="project" value="UniProtKB-SubCell"/>
</dbReference>
<evidence type="ECO:0000259" key="4">
    <source>
        <dbReference type="Pfam" id="PF00144"/>
    </source>
</evidence>
<sequence>MRLSVKIFIIIVLSLLFNGLLPETAYAENEEKIRKIEQLIEDQRELSEIPGISVVIVQNGETMYQNGFGYADVETETPVNSQTLFELGSTTKAFTGLAILQLEKEGLIKRTDDVRTYLPWLELKYKEDPQKITIDQLLHHTSGIPSATIVHIPESNDEGALEKTVKTLIDQPLNRKPGSTFEYATINYDVLGLIIEKVSKQSYDKYIKEHILEPAGMSNSFVGLHQVNSAEMAAGYKIGFMNEKKYIPPIYRGNIPAGYIISNSNDIAEWMRLQLGSKGINEIDTRIFEESHVADQSVAPFDMDTYYAAGWSVMEKDDQRYLYHAGQNPTFSSYIIMKPDIELGIAVLSNMNSTNTTAIGQGVMDVWEGKDVDIDHTDQYQKLDQIVSIICIIVGALGAVFLLLSLRILQKIINKERCRTFNGMRLTLLIIHSLLAAALFTLMFLFPKILGMTWDFIKVWGPGSISAFLYVAIFTTFIFYIWGLMLIVTIGKGRRR</sequence>
<dbReference type="Gene3D" id="3.40.710.10">
    <property type="entry name" value="DD-peptidase/beta-lactamase superfamily"/>
    <property type="match status" value="1"/>
</dbReference>
<name>A0A1H9U1H7_9BACI</name>
<evidence type="ECO:0000256" key="2">
    <source>
        <dbReference type="ARBA" id="ARBA00023136"/>
    </source>
</evidence>
<comment type="subcellular location">
    <subcellularLocation>
        <location evidence="1">Membrane</location>
    </subcellularLocation>
</comment>
<feature type="transmembrane region" description="Helical" evidence="3">
    <location>
        <begin position="386"/>
        <end position="406"/>
    </location>
</feature>
<evidence type="ECO:0000256" key="3">
    <source>
        <dbReference type="SAM" id="Phobius"/>
    </source>
</evidence>
<accession>A0A1H9U1H7</accession>
<proteinExistence type="predicted"/>
<dbReference type="OrthoDB" id="846150at2"/>
<evidence type="ECO:0000313" key="6">
    <source>
        <dbReference type="Proteomes" id="UP000199687"/>
    </source>
</evidence>
<keyword evidence="3" id="KW-0812">Transmembrane</keyword>
<dbReference type="PANTHER" id="PTHR46825">
    <property type="entry name" value="D-ALANYL-D-ALANINE-CARBOXYPEPTIDASE/ENDOPEPTIDASE AMPH"/>
    <property type="match status" value="1"/>
</dbReference>
<keyword evidence="2 3" id="KW-0472">Membrane</keyword>
<dbReference type="EMBL" id="FOGL01000015">
    <property type="protein sequence ID" value="SES03325.1"/>
    <property type="molecule type" value="Genomic_DNA"/>
</dbReference>
<dbReference type="InterPro" id="IPR012338">
    <property type="entry name" value="Beta-lactam/transpept-like"/>
</dbReference>
<dbReference type="InterPro" id="IPR050491">
    <property type="entry name" value="AmpC-like"/>
</dbReference>
<feature type="transmembrane region" description="Helical" evidence="3">
    <location>
        <begin position="467"/>
        <end position="490"/>
    </location>
</feature>
<keyword evidence="6" id="KW-1185">Reference proteome</keyword>
<dbReference type="InterPro" id="IPR001466">
    <property type="entry name" value="Beta-lactam-related"/>
</dbReference>
<protein>
    <submittedName>
        <fullName evidence="5">CubicO group peptidase, beta-lactamase class C family</fullName>
    </submittedName>
</protein>
<dbReference type="RefSeq" id="WP_089742398.1">
    <property type="nucleotide sequence ID" value="NZ_FOGL01000015.1"/>
</dbReference>
<dbReference type="PANTHER" id="PTHR46825:SF11">
    <property type="entry name" value="PENICILLIN-BINDING PROTEIN 4"/>
    <property type="match status" value="1"/>
</dbReference>
<dbReference type="SUPFAM" id="SSF56601">
    <property type="entry name" value="beta-lactamase/transpeptidase-like"/>
    <property type="match status" value="1"/>
</dbReference>
<evidence type="ECO:0000256" key="1">
    <source>
        <dbReference type="ARBA" id="ARBA00004370"/>
    </source>
</evidence>
<feature type="domain" description="Beta-lactamase-related" evidence="4">
    <location>
        <begin position="37"/>
        <end position="356"/>
    </location>
</feature>
<organism evidence="5 6">
    <name type="scientific">Gracilibacillus ureilyticus</name>
    <dbReference type="NCBI Taxonomy" id="531814"/>
    <lineage>
        <taxon>Bacteria</taxon>
        <taxon>Bacillati</taxon>
        <taxon>Bacillota</taxon>
        <taxon>Bacilli</taxon>
        <taxon>Bacillales</taxon>
        <taxon>Bacillaceae</taxon>
        <taxon>Gracilibacillus</taxon>
    </lineage>
</organism>
<feature type="transmembrane region" description="Helical" evidence="3">
    <location>
        <begin position="426"/>
        <end position="447"/>
    </location>
</feature>
<dbReference type="AlphaFoldDB" id="A0A1H9U1H7"/>
<evidence type="ECO:0000313" key="5">
    <source>
        <dbReference type="EMBL" id="SES03325.1"/>
    </source>
</evidence>